<reference evidence="6" key="1">
    <citation type="submission" date="2017-01" db="EMBL/GenBank/DDBJ databases">
        <title>Comparative genomics of anhydrobiosis in the tardigrade Hypsibius dujardini.</title>
        <authorList>
            <person name="Yoshida Y."/>
            <person name="Koutsovoulos G."/>
            <person name="Laetsch D."/>
            <person name="Stevens L."/>
            <person name="Kumar S."/>
            <person name="Horikawa D."/>
            <person name="Ishino K."/>
            <person name="Komine S."/>
            <person name="Tomita M."/>
            <person name="Blaxter M."/>
            <person name="Arakawa K."/>
        </authorList>
    </citation>
    <scope>NUCLEOTIDE SEQUENCE [LARGE SCALE GENOMIC DNA]</scope>
    <source>
        <strain evidence="6">Z151</strain>
    </source>
</reference>
<accession>A0A1W0WZ98</accession>
<dbReference type="Pfam" id="PF00621">
    <property type="entry name" value="RhoGEF"/>
    <property type="match status" value="1"/>
</dbReference>
<dbReference type="SUPFAM" id="SSF48065">
    <property type="entry name" value="DBL homology domain (DH-domain)"/>
    <property type="match status" value="1"/>
</dbReference>
<comment type="caution">
    <text evidence="5">The sequence shown here is derived from an EMBL/GenBank/DDBJ whole genome shotgun (WGS) entry which is preliminary data.</text>
</comment>
<dbReference type="EMBL" id="MTYJ01000030">
    <property type="protein sequence ID" value="OQV20528.1"/>
    <property type="molecule type" value="Genomic_DNA"/>
</dbReference>
<evidence type="ECO:0000313" key="5">
    <source>
        <dbReference type="EMBL" id="OQV20528.1"/>
    </source>
</evidence>
<evidence type="ECO:0000313" key="6">
    <source>
        <dbReference type="Proteomes" id="UP000192578"/>
    </source>
</evidence>
<dbReference type="PANTHER" id="PTHR12877:SF7">
    <property type="entry name" value="RHO GUANINE NUCLEOTIDE EXCHANGE FACTOR 10-LIKE PROTEIN"/>
    <property type="match status" value="1"/>
</dbReference>
<feature type="domain" description="DH" evidence="4">
    <location>
        <begin position="304"/>
        <end position="493"/>
    </location>
</feature>
<dbReference type="GO" id="GO:0030036">
    <property type="term" value="P:actin cytoskeleton organization"/>
    <property type="evidence" value="ECO:0007669"/>
    <property type="project" value="TreeGrafter"/>
</dbReference>
<dbReference type="SMART" id="SM00325">
    <property type="entry name" value="RhoGEF"/>
    <property type="match status" value="1"/>
</dbReference>
<evidence type="ECO:0000256" key="2">
    <source>
        <dbReference type="ARBA" id="ARBA00022658"/>
    </source>
</evidence>
<protein>
    <submittedName>
        <fullName evidence="5">Rho guanine nucleotide exchange factor 10</fullName>
    </submittedName>
</protein>
<dbReference type="Pfam" id="PF19057">
    <property type="entry name" value="PH_19"/>
    <property type="match status" value="1"/>
</dbReference>
<organism evidence="5 6">
    <name type="scientific">Hypsibius exemplaris</name>
    <name type="common">Freshwater tardigrade</name>
    <dbReference type="NCBI Taxonomy" id="2072580"/>
    <lineage>
        <taxon>Eukaryota</taxon>
        <taxon>Metazoa</taxon>
        <taxon>Ecdysozoa</taxon>
        <taxon>Tardigrada</taxon>
        <taxon>Eutardigrada</taxon>
        <taxon>Parachela</taxon>
        <taxon>Hypsibioidea</taxon>
        <taxon>Hypsibiidae</taxon>
        <taxon>Hypsibius</taxon>
    </lineage>
</organism>
<gene>
    <name evidence="5" type="ORF">BV898_05572</name>
</gene>
<dbReference type="InterPro" id="IPR039919">
    <property type="entry name" value="ARHGEF10/ARHGEF17"/>
</dbReference>
<dbReference type="GO" id="GO:0051496">
    <property type="term" value="P:positive regulation of stress fiber assembly"/>
    <property type="evidence" value="ECO:0007669"/>
    <property type="project" value="TreeGrafter"/>
</dbReference>
<dbReference type="FunFam" id="1.20.900.10:FF:000003">
    <property type="entry name" value="Rho guanine nucleotide exchange factor 10 like"/>
    <property type="match status" value="1"/>
</dbReference>
<dbReference type="CDD" id="cd00160">
    <property type="entry name" value="RhoGEF"/>
    <property type="match status" value="1"/>
</dbReference>
<proteinExistence type="predicted"/>
<evidence type="ECO:0000259" key="4">
    <source>
        <dbReference type="PROSITE" id="PS50010"/>
    </source>
</evidence>
<keyword evidence="6" id="KW-1185">Reference proteome</keyword>
<feature type="compositionally biased region" description="Polar residues" evidence="3">
    <location>
        <begin position="162"/>
        <end position="187"/>
    </location>
</feature>
<dbReference type="PROSITE" id="PS50010">
    <property type="entry name" value="DH_2"/>
    <property type="match status" value="1"/>
</dbReference>
<feature type="region of interest" description="Disordered" evidence="3">
    <location>
        <begin position="152"/>
        <end position="187"/>
    </location>
</feature>
<dbReference type="Pfam" id="PF19056">
    <property type="entry name" value="WD40_2"/>
    <property type="match status" value="1"/>
</dbReference>
<keyword evidence="1" id="KW-0597">Phosphoprotein</keyword>
<sequence length="1357" mass="150177">MDETGVLLGGETVVGDVHFTEDLDLIPGATTTTTKEDQLDCVPIFEVFYEELDAFRPTADDIVLAMKDGVKRTLVFDGKECGSELTATVSALVIDQRPESSSISTESEESGVTSPVFHYEEELDSLSLCSSTSVVDDKEDVDSSSAENVLGITETPAEPQTPLAQTSPEQTTRSPKQATRSPESPANFQMPEQLALKCPVALVTSKTAVIVKPVITSLATPSTPPPHQPEQEKFRRQNIRSSILKRLTISWKREYDFQLESDRSFAEEEILSHGPEDCQLTGPITPPLRLPASGRDDLRQDEILRRHVLASIIDSENSYIDSLFKLVKEYQEPLRKSTPPVLSETKIAVIFSKIPQILQLHLQLRAALAELFDDWKYEKLGQLGNIFRGLFSKSYVSDVYAAYVCNFATALDTAKKAQKDKPAFAEFLRSKQELSKDRLPLFGLLVKPVQRFPQFILLLQDLLKHTPSTNDERISLQLALTHLEALTDSLNERKREHEQEKSARDVMRWAKIPVGYRISGTGGGGGDAADEATRRVLAEDDFKELELTAAGGLVRMKSRRLFLLNDLLICAAQATDRGDRLTPLWIVNIADVEVIDEKPVKFLGYQVASGSPNAPGAAAADGNKTDVAPPDAITKIFQDMTDLRQDYESFKRISDIVEQLKFDYTDLRLSRVKNVLGEIQSTIQVKMEEAARSDDCTFQILIPSGRSKNQKTRIVLQAGKWKQKVTWIILIHLSKLIHDKRLNPSWDDPDVNGISSPLFFIHRSLQIQQTLKKSTYKCGCYCFGSQKEDPSSTPSKAPMLKKPPAKAEGLVYLCSSDGTSSKVAVLSVEGIRNGTPNRSDQPGSIELLNFNLPQSDASCCEWIPGVYEVDPKVAGNVSLLYDSVWIGTEGGSVLIFLASAKVVSLGSFVVGAPVRSISFNYDKVYVALADSTLNVYRRSDDGCWNIKPYAVIRCSESGPSLRCVETGPNRLICAVGNEIVVINCVDDSIQSRHQLRKASDCQISRLARCGSGLWVAYEKSYLVSLFHVETFKFLQEVNVASNINRVLAERESDRSAREIFVTSLLAIRGSLWVGTNVGLVLTVSLPKLDGVPITLSRPTVSFHAHLDSASLLMALQPRTVTRKPPPTTVNGGSGNNLQARLSVAPIDLLDGHYRSFRKPGLGNQLVLRMWSDDSPDINSLYDALMRGSSSSEESINMKDQVRYDARRRRSLPSIPAAVEAETHIPRPPSFLRNSEHNSFIIRPPSGVLRPFSMIHDGSDWSPYSLSPSSKLSSRDSDYLDSCSRTTAFSEDPISSSSSNKPKFVKAVREKSRNASSAWWHSTLLVISAGSGYQNWRGDGSTDKDNSQLCLLGWEMRV</sequence>
<dbReference type="GO" id="GO:0005737">
    <property type="term" value="C:cytoplasm"/>
    <property type="evidence" value="ECO:0007669"/>
    <property type="project" value="UniProtKB-ARBA"/>
</dbReference>
<name>A0A1W0WZ98_HYPEX</name>
<evidence type="ECO:0000256" key="1">
    <source>
        <dbReference type="ARBA" id="ARBA00022553"/>
    </source>
</evidence>
<dbReference type="SUPFAM" id="SSF50978">
    <property type="entry name" value="WD40 repeat-like"/>
    <property type="match status" value="1"/>
</dbReference>
<evidence type="ECO:0000256" key="3">
    <source>
        <dbReference type="SAM" id="MobiDB-lite"/>
    </source>
</evidence>
<dbReference type="InterPro" id="IPR000219">
    <property type="entry name" value="DH_dom"/>
</dbReference>
<keyword evidence="2" id="KW-0344">Guanine-nucleotide releasing factor</keyword>
<dbReference type="PANTHER" id="PTHR12877">
    <property type="entry name" value="RHO GUANINE NUCLEOTIDE EXCHANGE FACTOR"/>
    <property type="match status" value="1"/>
</dbReference>
<dbReference type="InterPro" id="IPR036322">
    <property type="entry name" value="WD40_repeat_dom_sf"/>
</dbReference>
<dbReference type="Proteomes" id="UP000192578">
    <property type="component" value="Unassembled WGS sequence"/>
</dbReference>
<dbReference type="OrthoDB" id="28697at2759"/>
<dbReference type="GO" id="GO:0005085">
    <property type="term" value="F:guanyl-nucleotide exchange factor activity"/>
    <property type="evidence" value="ECO:0007669"/>
    <property type="project" value="UniProtKB-KW"/>
</dbReference>
<dbReference type="Gene3D" id="1.20.900.10">
    <property type="entry name" value="Dbl homology (DH) domain"/>
    <property type="match status" value="1"/>
</dbReference>
<dbReference type="InterPro" id="IPR035899">
    <property type="entry name" value="DBL_dom_sf"/>
</dbReference>